<dbReference type="PANTHER" id="PTHR42877:SF4">
    <property type="entry name" value="FAD_NAD(P)-BINDING DOMAIN-CONTAINING PROTEIN-RELATED"/>
    <property type="match status" value="1"/>
</dbReference>
<accession>A0A927J9Y0</accession>
<dbReference type="Pfam" id="PF13450">
    <property type="entry name" value="NAD_binding_8"/>
    <property type="match status" value="1"/>
</dbReference>
<keyword evidence="18" id="KW-1185">Reference proteome</keyword>
<comment type="pathway">
    <text evidence="2">Siderophore biosynthesis; mycobactin biosynthesis.</text>
</comment>
<dbReference type="InterPro" id="IPR025700">
    <property type="entry name" value="Lys/Orn_oxygenase"/>
</dbReference>
<evidence type="ECO:0000256" key="15">
    <source>
        <dbReference type="ARBA" id="ARBA00048407"/>
    </source>
</evidence>
<reference evidence="17" key="1">
    <citation type="submission" date="2020-09" db="EMBL/GenBank/DDBJ databases">
        <title>Hoyosella lacisalsi sp. nov., a halotolerant actinobacterium isolated from soil of Lake Gudzhirganskoe.</title>
        <authorList>
            <person name="Yang Q."/>
            <person name="Guo P.Y."/>
            <person name="Liu S.W."/>
            <person name="Li F.N."/>
            <person name="Sun C.H."/>
        </authorList>
    </citation>
    <scope>NUCLEOTIDE SEQUENCE</scope>
    <source>
        <strain evidence="17">G463</strain>
    </source>
</reference>
<evidence type="ECO:0000256" key="12">
    <source>
        <dbReference type="ARBA" id="ARBA00031158"/>
    </source>
</evidence>
<keyword evidence="10" id="KW-0503">Monooxygenase</keyword>
<evidence type="ECO:0000256" key="8">
    <source>
        <dbReference type="ARBA" id="ARBA00022857"/>
    </source>
</evidence>
<evidence type="ECO:0000256" key="5">
    <source>
        <dbReference type="ARBA" id="ARBA00016406"/>
    </source>
</evidence>
<keyword evidence="9" id="KW-0560">Oxidoreductase</keyword>
<dbReference type="InterPro" id="IPR051209">
    <property type="entry name" value="FAD-bind_Monooxygenase_sf"/>
</dbReference>
<dbReference type="EMBL" id="JACYWE010000001">
    <property type="protein sequence ID" value="MBD8505344.1"/>
    <property type="molecule type" value="Genomic_DNA"/>
</dbReference>
<dbReference type="Pfam" id="PF13434">
    <property type="entry name" value="Lys_Orn_oxgnase"/>
    <property type="match status" value="1"/>
</dbReference>
<evidence type="ECO:0000256" key="14">
    <source>
        <dbReference type="ARBA" id="ARBA00032738"/>
    </source>
</evidence>
<comment type="catalytic activity">
    <reaction evidence="15">
        <text>L-lysine + NADPH + O2 = N(6)-hydroxy-L-lysine + NADP(+) + H2O</text>
        <dbReference type="Rhea" id="RHEA:23228"/>
        <dbReference type="ChEBI" id="CHEBI:15377"/>
        <dbReference type="ChEBI" id="CHEBI:15379"/>
        <dbReference type="ChEBI" id="CHEBI:32551"/>
        <dbReference type="ChEBI" id="CHEBI:57783"/>
        <dbReference type="ChEBI" id="CHEBI:57820"/>
        <dbReference type="ChEBI" id="CHEBI:58349"/>
        <dbReference type="EC" id="1.14.13.59"/>
    </reaction>
</comment>
<evidence type="ECO:0000256" key="3">
    <source>
        <dbReference type="ARBA" id="ARBA00007588"/>
    </source>
</evidence>
<feature type="compositionally biased region" description="Low complexity" evidence="16">
    <location>
        <begin position="51"/>
        <end position="68"/>
    </location>
</feature>
<keyword evidence="8" id="KW-0521">NADP</keyword>
<dbReference type="InterPro" id="IPR036188">
    <property type="entry name" value="FAD/NAD-bd_sf"/>
</dbReference>
<gene>
    <name evidence="17" type="ORF">HT102_02430</name>
</gene>
<dbReference type="AlphaFoldDB" id="A0A927J9Y0"/>
<proteinExistence type="inferred from homology"/>
<comment type="cofactor">
    <cofactor evidence="1">
        <name>FAD</name>
        <dbReference type="ChEBI" id="CHEBI:57692"/>
    </cofactor>
</comment>
<evidence type="ECO:0000256" key="4">
    <source>
        <dbReference type="ARBA" id="ARBA00013076"/>
    </source>
</evidence>
<evidence type="ECO:0000256" key="11">
    <source>
        <dbReference type="ARBA" id="ARBA00029939"/>
    </source>
</evidence>
<evidence type="ECO:0000256" key="13">
    <source>
        <dbReference type="ARBA" id="ARBA00032493"/>
    </source>
</evidence>
<evidence type="ECO:0000256" key="9">
    <source>
        <dbReference type="ARBA" id="ARBA00023002"/>
    </source>
</evidence>
<feature type="region of interest" description="Disordered" evidence="16">
    <location>
        <begin position="45"/>
        <end position="68"/>
    </location>
</feature>
<dbReference type="Proteomes" id="UP000642993">
    <property type="component" value="Unassembled WGS sequence"/>
</dbReference>
<protein>
    <recommendedName>
        <fullName evidence="5">L-lysine N6-monooxygenase MbtG</fullName>
        <ecNumber evidence="4">1.14.13.59</ecNumber>
    </recommendedName>
    <alternativeName>
        <fullName evidence="14">Lysine 6-N-hydroxylase</fullName>
    </alternativeName>
    <alternativeName>
        <fullName evidence="13">Lysine N6-hydroxylase</fullName>
    </alternativeName>
    <alternativeName>
        <fullName evidence="11">Lysine-N-oxygenase</fullName>
    </alternativeName>
    <alternativeName>
        <fullName evidence="12">Mycobactin synthase protein G</fullName>
    </alternativeName>
</protein>
<keyword evidence="6" id="KW-0285">Flavoprotein</keyword>
<dbReference type="SUPFAM" id="SSF51905">
    <property type="entry name" value="FAD/NAD(P)-binding domain"/>
    <property type="match status" value="2"/>
</dbReference>
<dbReference type="Gene3D" id="3.50.50.60">
    <property type="entry name" value="FAD/NAD(P)-binding domain"/>
    <property type="match status" value="2"/>
</dbReference>
<evidence type="ECO:0000313" key="18">
    <source>
        <dbReference type="Proteomes" id="UP000642993"/>
    </source>
</evidence>
<dbReference type="PANTHER" id="PTHR42877">
    <property type="entry name" value="L-ORNITHINE N(5)-MONOOXYGENASE-RELATED"/>
    <property type="match status" value="1"/>
</dbReference>
<sequence length="568" mass="62608">MPSSVRIPFFRPAEPHVTPVIAPTANYPVHIDQDNFEVVRRNAAPHRRQAHSAARAATPSEGIPTLLSSTAPTTYTTRTLIIGTGFSGMGMAIQLLRSGQSDFLIIDKADDFGGTWRDNTYPGCACDVPAHMYSFSFEPNSRWSKLWAEQPEIFDYMKSVAAKHDLQRYTHFGRTFTGAEWNETSQTWTATTAEGDTYEAEFLVSGVGALHIPSIPRFTGDEEFTGTSFHSARWDHSVDLRGKKVAVIGTGASAIQFIPQIVDDVAELHLYQRTPAWVLPRTNVPIPAPARAAITRVPGLRKAIRGSLYSIQESLAFGLNGNANVMKPLESLGKWNVARSIKDPELRRKLTPDYRIGCKRILGSSTYYPALAREHTTVVTGGIEHFTATGIVGADGVEREADVIIYGTGFHVTDSMDSVDIIGRDGLNLGEQWRDKGMKTHLGITVNGFPNAFFLLGPNTGLGHNSVVFMIEQQIGYILEAMRIANQRDSAVEVTVAAQRAFNDEIQEKLAAGVWSTGGCKSWYLDAQGVNRTIWPGYTFQYKARTRKVNVSDFVVHKKREDSLPAAS</sequence>
<evidence type="ECO:0000256" key="16">
    <source>
        <dbReference type="SAM" id="MobiDB-lite"/>
    </source>
</evidence>
<evidence type="ECO:0000256" key="7">
    <source>
        <dbReference type="ARBA" id="ARBA00022827"/>
    </source>
</evidence>
<comment type="caution">
    <text evidence="17">The sequence shown here is derived from an EMBL/GenBank/DDBJ whole genome shotgun (WGS) entry which is preliminary data.</text>
</comment>
<evidence type="ECO:0000256" key="1">
    <source>
        <dbReference type="ARBA" id="ARBA00001974"/>
    </source>
</evidence>
<evidence type="ECO:0000256" key="6">
    <source>
        <dbReference type="ARBA" id="ARBA00022630"/>
    </source>
</evidence>
<dbReference type="EC" id="1.14.13.59" evidence="4"/>
<organism evidence="17 18">
    <name type="scientific">Lolliginicoccus lacisalsi</name>
    <dbReference type="NCBI Taxonomy" id="2742202"/>
    <lineage>
        <taxon>Bacteria</taxon>
        <taxon>Bacillati</taxon>
        <taxon>Actinomycetota</taxon>
        <taxon>Actinomycetes</taxon>
        <taxon>Mycobacteriales</taxon>
        <taxon>Hoyosellaceae</taxon>
        <taxon>Lolliginicoccus</taxon>
    </lineage>
</organism>
<keyword evidence="7" id="KW-0274">FAD</keyword>
<evidence type="ECO:0000256" key="2">
    <source>
        <dbReference type="ARBA" id="ARBA00005102"/>
    </source>
</evidence>
<comment type="similarity">
    <text evidence="3">Belongs to the lysine N(6)-hydroxylase/L-ornithine N(5)-oxygenase family.</text>
</comment>
<evidence type="ECO:0000256" key="10">
    <source>
        <dbReference type="ARBA" id="ARBA00023033"/>
    </source>
</evidence>
<evidence type="ECO:0000313" key="17">
    <source>
        <dbReference type="EMBL" id="MBD8505344.1"/>
    </source>
</evidence>
<dbReference type="GO" id="GO:0047091">
    <property type="term" value="F:L-lysine 6-monooxygenase (NADPH) activity"/>
    <property type="evidence" value="ECO:0007669"/>
    <property type="project" value="UniProtKB-EC"/>
</dbReference>
<name>A0A927J9Y0_9ACTN</name>